<accession>A0ABS4M6L2</accession>
<sequence>MTDIISHSRGSSRRKVRGERTGRWRDTPKGRHAWLPHADGGPACPWNVLGAPSMSWFHHTWTGDYALPAAVSAAIAWVGLAREFAGKGRLLGSWASSGLMLLVLALMGAVAAGAVVLLPHAASIPPVIAGAATGATALPRRRQDETAQPYVKFMTLGIALARERLVQRVHLDACTWSDRFLHGVETSAQLRVFVHDLKLYLLERHPLAAETKMINAIYADVEKAIDAALDVQTGIDESCRQAEREPTGDELIARRQAFGTALAQCGHLLRFAYVHGRRSENGELQTLRAKAMSNDAFHSPALPPQRRWFDRWLTR</sequence>
<evidence type="ECO:0000313" key="3">
    <source>
        <dbReference type="EMBL" id="MBP2055316.1"/>
    </source>
</evidence>
<evidence type="ECO:0000256" key="1">
    <source>
        <dbReference type="SAM" id="MobiDB-lite"/>
    </source>
</evidence>
<protein>
    <submittedName>
        <fullName evidence="3">Uncharacterized protein</fullName>
    </submittedName>
</protein>
<dbReference type="Proteomes" id="UP001519309">
    <property type="component" value="Unassembled WGS sequence"/>
</dbReference>
<feature type="transmembrane region" description="Helical" evidence="2">
    <location>
        <begin position="97"/>
        <end position="118"/>
    </location>
</feature>
<keyword evidence="2" id="KW-0812">Transmembrane</keyword>
<reference evidence="3 4" key="1">
    <citation type="submission" date="2021-03" db="EMBL/GenBank/DDBJ databases">
        <title>Genomic Encyclopedia of Type Strains, Phase IV (KMG-IV): sequencing the most valuable type-strain genomes for metagenomic binning, comparative biology and taxonomic classification.</title>
        <authorList>
            <person name="Goeker M."/>
        </authorList>
    </citation>
    <scope>NUCLEOTIDE SEQUENCE [LARGE SCALE GENOMIC DNA]</scope>
    <source>
        <strain evidence="3 4">DSM 40499</strain>
    </source>
</reference>
<organism evidence="3 4">
    <name type="scientific">Streptomyces griseochromogenes</name>
    <dbReference type="NCBI Taxonomy" id="68214"/>
    <lineage>
        <taxon>Bacteria</taxon>
        <taxon>Bacillati</taxon>
        <taxon>Actinomycetota</taxon>
        <taxon>Actinomycetes</taxon>
        <taxon>Kitasatosporales</taxon>
        <taxon>Streptomycetaceae</taxon>
        <taxon>Streptomyces</taxon>
    </lineage>
</organism>
<dbReference type="RefSeq" id="WP_159400073.1">
    <property type="nucleotide sequence ID" value="NZ_CP016279.1"/>
</dbReference>
<keyword evidence="2" id="KW-0472">Membrane</keyword>
<proteinExistence type="predicted"/>
<name>A0ABS4M6L2_9ACTN</name>
<evidence type="ECO:0000313" key="4">
    <source>
        <dbReference type="Proteomes" id="UP001519309"/>
    </source>
</evidence>
<comment type="caution">
    <text evidence="3">The sequence shown here is derived from an EMBL/GenBank/DDBJ whole genome shotgun (WGS) entry which is preliminary data.</text>
</comment>
<feature type="region of interest" description="Disordered" evidence="1">
    <location>
        <begin position="1"/>
        <end position="36"/>
    </location>
</feature>
<gene>
    <name evidence="3" type="ORF">J2Z21_008330</name>
</gene>
<keyword evidence="4" id="KW-1185">Reference proteome</keyword>
<keyword evidence="2" id="KW-1133">Transmembrane helix</keyword>
<evidence type="ECO:0000256" key="2">
    <source>
        <dbReference type="SAM" id="Phobius"/>
    </source>
</evidence>
<feature type="compositionally biased region" description="Basic and acidic residues" evidence="1">
    <location>
        <begin position="18"/>
        <end position="29"/>
    </location>
</feature>
<dbReference type="EMBL" id="JAGGLP010000028">
    <property type="protein sequence ID" value="MBP2055316.1"/>
    <property type="molecule type" value="Genomic_DNA"/>
</dbReference>